<organism evidence="10 11">
    <name type="scientific">Cordyceps militaris (strain CM01)</name>
    <name type="common">Caterpillar fungus</name>
    <dbReference type="NCBI Taxonomy" id="983644"/>
    <lineage>
        <taxon>Eukaryota</taxon>
        <taxon>Fungi</taxon>
        <taxon>Dikarya</taxon>
        <taxon>Ascomycota</taxon>
        <taxon>Pezizomycotina</taxon>
        <taxon>Sordariomycetes</taxon>
        <taxon>Hypocreomycetidae</taxon>
        <taxon>Hypocreales</taxon>
        <taxon>Cordycipitaceae</taxon>
        <taxon>Cordyceps</taxon>
    </lineage>
</organism>
<evidence type="ECO:0000256" key="6">
    <source>
        <dbReference type="ARBA" id="ARBA00022927"/>
    </source>
</evidence>
<comment type="subcellular location">
    <subcellularLocation>
        <location evidence="1">Membrane</location>
        <topology evidence="1">Multi-pass membrane protein</topology>
    </subcellularLocation>
</comment>
<comment type="similarity">
    <text evidence="2">Belongs to the oligopeptide OPT transporter family.</text>
</comment>
<keyword evidence="6" id="KW-0653">Protein transport</keyword>
<evidence type="ECO:0000256" key="4">
    <source>
        <dbReference type="ARBA" id="ARBA00022692"/>
    </source>
</evidence>
<evidence type="ECO:0000256" key="1">
    <source>
        <dbReference type="ARBA" id="ARBA00004141"/>
    </source>
</evidence>
<keyword evidence="4 9" id="KW-0812">Transmembrane</keyword>
<dbReference type="PANTHER" id="PTHR22601">
    <property type="entry name" value="ISP4 LIKE PROTEIN"/>
    <property type="match status" value="1"/>
</dbReference>
<dbReference type="eggNOG" id="KOG2262">
    <property type="taxonomic scope" value="Eukaryota"/>
</dbReference>
<keyword evidence="5" id="KW-0571">Peptide transport</keyword>
<feature type="transmembrane region" description="Helical" evidence="9">
    <location>
        <begin position="650"/>
        <end position="670"/>
    </location>
</feature>
<dbReference type="HOGENOM" id="CLU_004965_3_0_1"/>
<evidence type="ECO:0000256" key="8">
    <source>
        <dbReference type="ARBA" id="ARBA00023136"/>
    </source>
</evidence>
<evidence type="ECO:0000256" key="3">
    <source>
        <dbReference type="ARBA" id="ARBA00022448"/>
    </source>
</evidence>
<sequence>MTSPVPNAIEAKTVAESPDTQIYQHIFEKSNVKATATGLSDQPGSDADANSDNVILDTAQDAVHHLLPLRDDFEPALTFRSLFLASCLAAFQAAMSQIYSFKPTSVGVSGTFIVLIAYFAGLAWAKLLPRGDKYEARWREQGGQGTPPRWIQVLSFFNHGHWNLKEHAVCSITATSASNATASITVFTAQDLFYDLPLSSTTVVLSTLSIGLFGYGLCGIFRPIAVWHVESVYWGNIPTVKTLQGLHWADLKSSKPLRTFWYSFTGMFSYEFLPAYIMPWLNSVSIPCLASMKATGDKAEITSGSTSMPLTTQLHSAVGLFICFMAMVGIYYNNVWESRAQPFMSTRLRSASGSAYPVGKVFSGGILNETAFEQYGVPRLTGSFAYAMLMANAAIGALIMHCILFWGKDILRAYKSAQRGNFNDKHHEHMAKHYREAPWWWYAIILVGSFVLGLAVVLSQNITIPSVILLARFGNGIATNNLSKMIAGLTLPGRPIGNMYFAAWSHSVIASCVNLSSDLKLGDYLKIPPRVMFLTQIYGTLIGAVVNYAVMISIVNDNRDLLANTNGNSSWSGASIQSYNTNATSWALAKYLYTAGSRYAVVPFGVLIGAALVVVQRVVVIFAPKVRGFSLDRINLPQLLQYAGFIPYNQSQTCIILSGIIAGVFMQFYLRNYHPRIFKNYSYLVTIISSSWVTDPAGLKKLQDAQVKKVKEYTKTRDEGDLVKICAEEGQVAYDQCKRGSV</sequence>
<feature type="transmembrane region" description="Helical" evidence="9">
    <location>
        <begin position="77"/>
        <end position="99"/>
    </location>
</feature>
<dbReference type="InterPro" id="IPR004648">
    <property type="entry name" value="Oligpept_transpt"/>
</dbReference>
<reference evidence="10 11" key="1">
    <citation type="journal article" date="2011" name="Genome Biol.">
        <title>Genome sequence of the insect pathogenic fungus Cordyceps militaris, a valued traditional Chinese medicine.</title>
        <authorList>
            <person name="Zheng P."/>
            <person name="Xia Y."/>
            <person name="Xiao G."/>
            <person name="Xiong C."/>
            <person name="Hu X."/>
            <person name="Zhang S."/>
            <person name="Zheng H."/>
            <person name="Huang Y."/>
            <person name="Zhou Y."/>
            <person name="Wang S."/>
            <person name="Zhao G.P."/>
            <person name="Liu X."/>
            <person name="St Leger R.J."/>
            <person name="Wang C."/>
        </authorList>
    </citation>
    <scope>NUCLEOTIDE SEQUENCE [LARGE SCALE GENOMIC DNA]</scope>
    <source>
        <strain evidence="10 11">CM01</strain>
    </source>
</reference>
<feature type="transmembrane region" description="Helical" evidence="9">
    <location>
        <begin position="314"/>
        <end position="332"/>
    </location>
</feature>
<dbReference type="Pfam" id="PF03169">
    <property type="entry name" value="OPT"/>
    <property type="match status" value="1"/>
</dbReference>
<feature type="transmembrane region" description="Helical" evidence="9">
    <location>
        <begin position="384"/>
        <end position="406"/>
    </location>
</feature>
<dbReference type="GO" id="GO:0035673">
    <property type="term" value="F:oligopeptide transmembrane transporter activity"/>
    <property type="evidence" value="ECO:0007669"/>
    <property type="project" value="InterPro"/>
</dbReference>
<dbReference type="EMBL" id="JH126405">
    <property type="protein sequence ID" value="EGX88236.1"/>
    <property type="molecule type" value="Genomic_DNA"/>
</dbReference>
<accession>G3JT89</accession>
<evidence type="ECO:0000313" key="10">
    <source>
        <dbReference type="EMBL" id="EGX88236.1"/>
    </source>
</evidence>
<protein>
    <submittedName>
        <fullName evidence="10">Oligopeptide transporter, putative</fullName>
    </submittedName>
</protein>
<dbReference type="GO" id="GO:0015031">
    <property type="term" value="P:protein transport"/>
    <property type="evidence" value="ECO:0007669"/>
    <property type="project" value="UniProtKB-KW"/>
</dbReference>
<feature type="transmembrane region" description="Helical" evidence="9">
    <location>
        <begin position="260"/>
        <end position="277"/>
    </location>
</feature>
<evidence type="ECO:0000313" key="11">
    <source>
        <dbReference type="Proteomes" id="UP000001610"/>
    </source>
</evidence>
<dbReference type="AlphaFoldDB" id="G3JT89"/>
<keyword evidence="11" id="KW-1185">Reference proteome</keyword>
<keyword evidence="8 9" id="KW-0472">Membrane</keyword>
<gene>
    <name evidence="10" type="ORF">CCM_08279</name>
</gene>
<name>G3JT89_CORMM</name>
<evidence type="ECO:0000256" key="2">
    <source>
        <dbReference type="ARBA" id="ARBA00008807"/>
    </source>
</evidence>
<feature type="transmembrane region" description="Helical" evidence="9">
    <location>
        <begin position="105"/>
        <end position="125"/>
    </location>
</feature>
<dbReference type="KEGG" id="cmt:CCM_08279"/>
<proteinExistence type="inferred from homology"/>
<dbReference type="NCBIfam" id="TIGR00728">
    <property type="entry name" value="OPT_sfam"/>
    <property type="match status" value="1"/>
</dbReference>
<dbReference type="Proteomes" id="UP000001610">
    <property type="component" value="Unassembled WGS sequence"/>
</dbReference>
<evidence type="ECO:0000256" key="9">
    <source>
        <dbReference type="SAM" id="Phobius"/>
    </source>
</evidence>
<dbReference type="InParanoid" id="G3JT89"/>
<dbReference type="VEuPathDB" id="FungiDB:CCM_08279"/>
<dbReference type="RefSeq" id="XP_006673481.1">
    <property type="nucleotide sequence ID" value="XM_006673418.1"/>
</dbReference>
<dbReference type="GO" id="GO:0016020">
    <property type="term" value="C:membrane"/>
    <property type="evidence" value="ECO:0007669"/>
    <property type="project" value="UniProtKB-SubCell"/>
</dbReference>
<feature type="transmembrane region" description="Helical" evidence="9">
    <location>
        <begin position="599"/>
        <end position="623"/>
    </location>
</feature>
<dbReference type="OrthoDB" id="9986677at2759"/>
<feature type="transmembrane region" description="Helical" evidence="9">
    <location>
        <begin position="439"/>
        <end position="458"/>
    </location>
</feature>
<evidence type="ECO:0000256" key="5">
    <source>
        <dbReference type="ARBA" id="ARBA00022856"/>
    </source>
</evidence>
<feature type="transmembrane region" description="Helical" evidence="9">
    <location>
        <begin position="537"/>
        <end position="555"/>
    </location>
</feature>
<evidence type="ECO:0000256" key="7">
    <source>
        <dbReference type="ARBA" id="ARBA00022989"/>
    </source>
</evidence>
<dbReference type="GeneID" id="18170287"/>
<keyword evidence="7 9" id="KW-1133">Transmembrane helix</keyword>
<dbReference type="InterPro" id="IPR004813">
    <property type="entry name" value="OPT"/>
</dbReference>
<keyword evidence="3" id="KW-0813">Transport</keyword>